<dbReference type="InterPro" id="IPR000792">
    <property type="entry name" value="Tscrpt_reg_LuxR_C"/>
</dbReference>
<dbReference type="InterPro" id="IPR036388">
    <property type="entry name" value="WH-like_DNA-bd_sf"/>
</dbReference>
<comment type="caution">
    <text evidence="2">The sequence shown here is derived from an EMBL/GenBank/DDBJ whole genome shotgun (WGS) entry which is preliminary data.</text>
</comment>
<dbReference type="SUPFAM" id="SSF46894">
    <property type="entry name" value="C-terminal effector domain of the bipartite response regulators"/>
    <property type="match status" value="1"/>
</dbReference>
<protein>
    <recommendedName>
        <fullName evidence="1">HTH luxR-type domain-containing protein</fullName>
    </recommendedName>
</protein>
<dbReference type="Gene3D" id="1.10.10.10">
    <property type="entry name" value="Winged helix-like DNA-binding domain superfamily/Winged helix DNA-binding domain"/>
    <property type="match status" value="1"/>
</dbReference>
<dbReference type="RefSeq" id="WP_378260220.1">
    <property type="nucleotide sequence ID" value="NZ_JBHUKR010000002.1"/>
</dbReference>
<name>A0ABW5FJK9_9PSEU</name>
<evidence type="ECO:0000313" key="3">
    <source>
        <dbReference type="Proteomes" id="UP001597417"/>
    </source>
</evidence>
<dbReference type="Proteomes" id="UP001597417">
    <property type="component" value="Unassembled WGS sequence"/>
</dbReference>
<dbReference type="InterPro" id="IPR016032">
    <property type="entry name" value="Sig_transdc_resp-reg_C-effctor"/>
</dbReference>
<dbReference type="PROSITE" id="PS50043">
    <property type="entry name" value="HTH_LUXR_2"/>
    <property type="match status" value="1"/>
</dbReference>
<dbReference type="EMBL" id="JBHUKR010000002">
    <property type="protein sequence ID" value="MFD2414919.1"/>
    <property type="molecule type" value="Genomic_DNA"/>
</dbReference>
<keyword evidence="3" id="KW-1185">Reference proteome</keyword>
<evidence type="ECO:0000259" key="1">
    <source>
        <dbReference type="PROSITE" id="PS50043"/>
    </source>
</evidence>
<reference evidence="3" key="1">
    <citation type="journal article" date="2019" name="Int. J. Syst. Evol. Microbiol.">
        <title>The Global Catalogue of Microorganisms (GCM) 10K type strain sequencing project: providing services to taxonomists for standard genome sequencing and annotation.</title>
        <authorList>
            <consortium name="The Broad Institute Genomics Platform"/>
            <consortium name="The Broad Institute Genome Sequencing Center for Infectious Disease"/>
            <person name="Wu L."/>
            <person name="Ma J."/>
        </authorList>
    </citation>
    <scope>NUCLEOTIDE SEQUENCE [LARGE SCALE GENOMIC DNA]</scope>
    <source>
        <strain evidence="3">CGMCC 4.7645</strain>
    </source>
</reference>
<sequence>MGAEGYQTEEIARQLAYSEGLVRNVLYGLMDRLGSNPRSHAVAHAMRAGMI</sequence>
<gene>
    <name evidence="2" type="ORF">ACFSXZ_01095</name>
</gene>
<evidence type="ECO:0000313" key="2">
    <source>
        <dbReference type="EMBL" id="MFD2414919.1"/>
    </source>
</evidence>
<accession>A0ABW5FJK9</accession>
<proteinExistence type="predicted"/>
<feature type="domain" description="HTH luxR-type" evidence="1">
    <location>
        <begin position="1"/>
        <end position="49"/>
    </location>
</feature>
<organism evidence="2 3">
    <name type="scientific">Amycolatopsis pigmentata</name>
    <dbReference type="NCBI Taxonomy" id="450801"/>
    <lineage>
        <taxon>Bacteria</taxon>
        <taxon>Bacillati</taxon>
        <taxon>Actinomycetota</taxon>
        <taxon>Actinomycetes</taxon>
        <taxon>Pseudonocardiales</taxon>
        <taxon>Pseudonocardiaceae</taxon>
        <taxon>Amycolatopsis</taxon>
    </lineage>
</organism>